<keyword evidence="4" id="KW-0479">Metal-binding</keyword>
<dbReference type="PANTHER" id="PTHR46300:SF5">
    <property type="entry name" value="CYTOCHROME P450"/>
    <property type="match status" value="1"/>
</dbReference>
<dbReference type="OrthoDB" id="2789670at2759"/>
<evidence type="ECO:0000256" key="6">
    <source>
        <dbReference type="ARBA" id="ARBA00023004"/>
    </source>
</evidence>
<dbReference type="GO" id="GO:0020037">
    <property type="term" value="F:heme binding"/>
    <property type="evidence" value="ECO:0007669"/>
    <property type="project" value="InterPro"/>
</dbReference>
<evidence type="ECO:0000313" key="9">
    <source>
        <dbReference type="Proteomes" id="UP000717328"/>
    </source>
</evidence>
<protein>
    <submittedName>
        <fullName evidence="8">Uncharacterized protein</fullName>
    </submittedName>
</protein>
<accession>A0A9P7KIM3</accession>
<dbReference type="PANTHER" id="PTHR46300">
    <property type="entry name" value="P450, PUTATIVE (EUROFUNG)-RELATED-RELATED"/>
    <property type="match status" value="1"/>
</dbReference>
<comment type="caution">
    <text evidence="8">The sequence shown here is derived from an EMBL/GenBank/DDBJ whole genome shotgun (WGS) entry which is preliminary data.</text>
</comment>
<dbReference type="GO" id="GO:0005506">
    <property type="term" value="F:iron ion binding"/>
    <property type="evidence" value="ECO:0007669"/>
    <property type="project" value="InterPro"/>
</dbReference>
<comment type="cofactor">
    <cofactor evidence="1">
        <name>heme</name>
        <dbReference type="ChEBI" id="CHEBI:30413"/>
    </cofactor>
</comment>
<dbReference type="GO" id="GO:0016705">
    <property type="term" value="F:oxidoreductase activity, acting on paired donors, with incorporation or reduction of molecular oxygen"/>
    <property type="evidence" value="ECO:0007669"/>
    <property type="project" value="InterPro"/>
</dbReference>
<gene>
    <name evidence="8" type="ORF">H0H81_010078</name>
</gene>
<sequence>MVRTSHSTSRGLGIANTLRPSLYVVFHPKQTPEVDWEHPNGVREMGLHDALVVVGYGDDFRMYRKMLQQYFSKSRSETYRPMQIREARILAQNLVSSPSRRGELLIRFLLFFFFLNWDKVNETDSRYSAAIIIEIAYGHRILTDNDPYVKIAEDVCHASAHSGPPGGTPVDIFPFRKS</sequence>
<evidence type="ECO:0000256" key="7">
    <source>
        <dbReference type="ARBA" id="ARBA00023033"/>
    </source>
</evidence>
<evidence type="ECO:0000256" key="3">
    <source>
        <dbReference type="ARBA" id="ARBA00022617"/>
    </source>
</evidence>
<comment type="similarity">
    <text evidence="2">Belongs to the cytochrome P450 family.</text>
</comment>
<keyword evidence="9" id="KW-1185">Reference proteome</keyword>
<dbReference type="GO" id="GO:0004497">
    <property type="term" value="F:monooxygenase activity"/>
    <property type="evidence" value="ECO:0007669"/>
    <property type="project" value="UniProtKB-KW"/>
</dbReference>
<dbReference type="InterPro" id="IPR036396">
    <property type="entry name" value="Cyt_P450_sf"/>
</dbReference>
<dbReference type="EMBL" id="JABCKI010000308">
    <property type="protein sequence ID" value="KAG5651044.1"/>
    <property type="molecule type" value="Genomic_DNA"/>
</dbReference>
<evidence type="ECO:0000256" key="1">
    <source>
        <dbReference type="ARBA" id="ARBA00001971"/>
    </source>
</evidence>
<keyword evidence="3" id="KW-0349">Heme</keyword>
<dbReference type="InterPro" id="IPR050364">
    <property type="entry name" value="Cytochrome_P450_fung"/>
</dbReference>
<evidence type="ECO:0000313" key="8">
    <source>
        <dbReference type="EMBL" id="KAG5651044.1"/>
    </source>
</evidence>
<dbReference type="Proteomes" id="UP000717328">
    <property type="component" value="Unassembled WGS sequence"/>
</dbReference>
<keyword evidence="5" id="KW-0560">Oxidoreductase</keyword>
<proteinExistence type="inferred from homology"/>
<evidence type="ECO:0000256" key="5">
    <source>
        <dbReference type="ARBA" id="ARBA00023002"/>
    </source>
</evidence>
<evidence type="ECO:0000256" key="4">
    <source>
        <dbReference type="ARBA" id="ARBA00022723"/>
    </source>
</evidence>
<reference evidence="8" key="1">
    <citation type="submission" date="2021-02" db="EMBL/GenBank/DDBJ databases">
        <authorList>
            <person name="Nieuwenhuis M."/>
            <person name="Van De Peppel L.J.J."/>
        </authorList>
    </citation>
    <scope>NUCLEOTIDE SEQUENCE</scope>
    <source>
        <strain evidence="8">D49</strain>
    </source>
</reference>
<dbReference type="SUPFAM" id="SSF48264">
    <property type="entry name" value="Cytochrome P450"/>
    <property type="match status" value="1"/>
</dbReference>
<organism evidence="8 9">
    <name type="scientific">Sphagnurus paluster</name>
    <dbReference type="NCBI Taxonomy" id="117069"/>
    <lineage>
        <taxon>Eukaryota</taxon>
        <taxon>Fungi</taxon>
        <taxon>Dikarya</taxon>
        <taxon>Basidiomycota</taxon>
        <taxon>Agaricomycotina</taxon>
        <taxon>Agaricomycetes</taxon>
        <taxon>Agaricomycetidae</taxon>
        <taxon>Agaricales</taxon>
        <taxon>Tricholomatineae</taxon>
        <taxon>Lyophyllaceae</taxon>
        <taxon>Sphagnurus</taxon>
    </lineage>
</organism>
<name>A0A9P7KIM3_9AGAR</name>
<dbReference type="AlphaFoldDB" id="A0A9P7KIM3"/>
<keyword evidence="6" id="KW-0408">Iron</keyword>
<reference evidence="8" key="2">
    <citation type="submission" date="2021-10" db="EMBL/GenBank/DDBJ databases">
        <title>Phylogenomics reveals ancestral predisposition of the termite-cultivated fungus Termitomyces towards a domesticated lifestyle.</title>
        <authorList>
            <person name="Auxier B."/>
            <person name="Grum-Grzhimaylo A."/>
            <person name="Cardenas M.E."/>
            <person name="Lodge J.D."/>
            <person name="Laessoe T."/>
            <person name="Pedersen O."/>
            <person name="Smith M.E."/>
            <person name="Kuyper T.W."/>
            <person name="Franco-Molano E.A."/>
            <person name="Baroni T.J."/>
            <person name="Aanen D.K."/>
        </authorList>
    </citation>
    <scope>NUCLEOTIDE SEQUENCE</scope>
    <source>
        <strain evidence="8">D49</strain>
    </source>
</reference>
<dbReference type="Gene3D" id="1.10.630.10">
    <property type="entry name" value="Cytochrome P450"/>
    <property type="match status" value="1"/>
</dbReference>
<keyword evidence="7" id="KW-0503">Monooxygenase</keyword>
<evidence type="ECO:0000256" key="2">
    <source>
        <dbReference type="ARBA" id="ARBA00010617"/>
    </source>
</evidence>